<evidence type="ECO:0000256" key="2">
    <source>
        <dbReference type="SAM" id="MobiDB-lite"/>
    </source>
</evidence>
<dbReference type="SUPFAM" id="SSF52540">
    <property type="entry name" value="P-loop containing nucleoside triphosphate hydrolases"/>
    <property type="match status" value="1"/>
</dbReference>
<evidence type="ECO:0000256" key="1">
    <source>
        <dbReference type="RuleBase" id="RU004227"/>
    </source>
</evidence>
<evidence type="ECO:0000259" key="3">
    <source>
        <dbReference type="SMART" id="SM00382"/>
    </source>
</evidence>
<dbReference type="PRINTS" id="PR00051">
    <property type="entry name" value="DNAA"/>
</dbReference>
<dbReference type="PANTHER" id="PTHR30050:SF2">
    <property type="entry name" value="CHROMOSOMAL REPLICATION INITIATOR PROTEIN DNAA"/>
    <property type="match status" value="1"/>
</dbReference>
<dbReference type="PANTHER" id="PTHR30050">
    <property type="entry name" value="CHROMOSOMAL REPLICATION INITIATOR PROTEIN DNAA"/>
    <property type="match status" value="1"/>
</dbReference>
<gene>
    <name evidence="4" type="primary">dnaA_3</name>
    <name evidence="4" type="ORF">NCTC11421_02934</name>
</gene>
<organism evidence="4">
    <name type="scientific">Neisseria gonorrhoeae</name>
    <dbReference type="NCBI Taxonomy" id="485"/>
    <lineage>
        <taxon>Bacteria</taxon>
        <taxon>Pseudomonadati</taxon>
        <taxon>Pseudomonadota</taxon>
        <taxon>Betaproteobacteria</taxon>
        <taxon>Neisseriales</taxon>
        <taxon>Neisseriaceae</taxon>
        <taxon>Neisseria</taxon>
    </lineage>
</organism>
<accession>A0A378W2C9</accession>
<dbReference type="EMBL" id="UGRI01000001">
    <property type="protein sequence ID" value="SUA24926.1"/>
    <property type="molecule type" value="Genomic_DNA"/>
</dbReference>
<name>A0A378W2C9_NEIGO</name>
<reference evidence="4" key="1">
    <citation type="submission" date="2018-06" db="EMBL/GenBank/DDBJ databases">
        <authorList>
            <consortium name="Pathogen Informatics"/>
            <person name="Doyle S."/>
        </authorList>
    </citation>
    <scope>NUCLEOTIDE SEQUENCE [LARGE SCALE GENOMIC DNA]</scope>
    <source>
        <strain evidence="4">NCTC11421</strain>
    </source>
</reference>
<dbReference type="InterPro" id="IPR003593">
    <property type="entry name" value="AAA+_ATPase"/>
</dbReference>
<dbReference type="Pfam" id="PF00308">
    <property type="entry name" value="Bac_DnaA"/>
    <property type="match status" value="1"/>
</dbReference>
<feature type="region of interest" description="Disordered" evidence="2">
    <location>
        <begin position="59"/>
        <end position="94"/>
    </location>
</feature>
<dbReference type="InterPro" id="IPR013317">
    <property type="entry name" value="DnaA_dom"/>
</dbReference>
<dbReference type="GO" id="GO:0005886">
    <property type="term" value="C:plasma membrane"/>
    <property type="evidence" value="ECO:0007669"/>
    <property type="project" value="TreeGrafter"/>
</dbReference>
<dbReference type="InterPro" id="IPR020591">
    <property type="entry name" value="Chromosome_initiator_DnaA-like"/>
</dbReference>
<evidence type="ECO:0000313" key="4">
    <source>
        <dbReference type="EMBL" id="SUA24926.1"/>
    </source>
</evidence>
<dbReference type="GO" id="GO:0003688">
    <property type="term" value="F:DNA replication origin binding"/>
    <property type="evidence" value="ECO:0007669"/>
    <property type="project" value="TreeGrafter"/>
</dbReference>
<keyword evidence="1" id="KW-0235">DNA replication</keyword>
<proteinExistence type="inferred from homology"/>
<sequence>MRWRRLKVLSNLPSRPCTRGRRRCPCRRFCWTSCRLKACQTRCVETAADILAERMKNLPHEPRQAAGPASRPESAAVAKARTDAQRDAEEARYEQTNLSPDYTFDTLVEGKGNRLAAAAAQAIAENPGQSYNPFFLYGSTGLGKTHLVQAVGNELLKNRPDAKVRYMHSDDYIRSFMKAVRNNTYDVFKQQYKQYDLLIIDDIQFIKGKDRTMEEFSICTTIFTMRKNSSSSLAMFYPPKSKVWTTASNPAFRGG</sequence>
<dbReference type="Gene3D" id="3.40.50.300">
    <property type="entry name" value="P-loop containing nucleotide triphosphate hydrolases"/>
    <property type="match status" value="1"/>
</dbReference>
<dbReference type="AlphaFoldDB" id="A0A378W2C9"/>
<dbReference type="CDD" id="cd00009">
    <property type="entry name" value="AAA"/>
    <property type="match status" value="1"/>
</dbReference>
<dbReference type="SMART" id="SM00382">
    <property type="entry name" value="AAA"/>
    <property type="match status" value="1"/>
</dbReference>
<comment type="similarity">
    <text evidence="1">Belongs to the DnaA family.</text>
</comment>
<dbReference type="InterPro" id="IPR027417">
    <property type="entry name" value="P-loop_NTPase"/>
</dbReference>
<feature type="compositionally biased region" description="Basic and acidic residues" evidence="2">
    <location>
        <begin position="80"/>
        <end position="93"/>
    </location>
</feature>
<protein>
    <submittedName>
        <fullName evidence="4">Chromosomal replication initiation protein</fullName>
    </submittedName>
</protein>
<feature type="domain" description="AAA+ ATPase" evidence="3">
    <location>
        <begin position="130"/>
        <end position="249"/>
    </location>
</feature>
<dbReference type="GO" id="GO:0006270">
    <property type="term" value="P:DNA replication initiation"/>
    <property type="evidence" value="ECO:0007669"/>
    <property type="project" value="TreeGrafter"/>
</dbReference>